<dbReference type="Proteomes" id="UP000054097">
    <property type="component" value="Unassembled WGS sequence"/>
</dbReference>
<reference evidence="1 2" key="1">
    <citation type="submission" date="2014-04" db="EMBL/GenBank/DDBJ databases">
        <authorList>
            <consortium name="DOE Joint Genome Institute"/>
            <person name="Kuo A."/>
            <person name="Zuccaro A."/>
            <person name="Kohler A."/>
            <person name="Nagy L.G."/>
            <person name="Floudas D."/>
            <person name="Copeland A."/>
            <person name="Barry K.W."/>
            <person name="Cichocki N."/>
            <person name="Veneault-Fourrey C."/>
            <person name="LaButti K."/>
            <person name="Lindquist E.A."/>
            <person name="Lipzen A."/>
            <person name="Lundell T."/>
            <person name="Morin E."/>
            <person name="Murat C."/>
            <person name="Sun H."/>
            <person name="Tunlid A."/>
            <person name="Henrissat B."/>
            <person name="Grigoriev I.V."/>
            <person name="Hibbett D.S."/>
            <person name="Martin F."/>
            <person name="Nordberg H.P."/>
            <person name="Cantor M.N."/>
            <person name="Hua S.X."/>
        </authorList>
    </citation>
    <scope>NUCLEOTIDE SEQUENCE [LARGE SCALE GENOMIC DNA]</scope>
    <source>
        <strain evidence="1 2">MAFF 305830</strain>
    </source>
</reference>
<keyword evidence="2" id="KW-1185">Reference proteome</keyword>
<protein>
    <submittedName>
        <fullName evidence="1">Uncharacterized protein</fullName>
    </submittedName>
</protein>
<name>A0A0C3BMS0_SERVB</name>
<evidence type="ECO:0000313" key="2">
    <source>
        <dbReference type="Proteomes" id="UP000054097"/>
    </source>
</evidence>
<reference evidence="2" key="2">
    <citation type="submission" date="2015-01" db="EMBL/GenBank/DDBJ databases">
        <title>Evolutionary Origins and Diversification of the Mycorrhizal Mutualists.</title>
        <authorList>
            <consortium name="DOE Joint Genome Institute"/>
            <consortium name="Mycorrhizal Genomics Consortium"/>
            <person name="Kohler A."/>
            <person name="Kuo A."/>
            <person name="Nagy L.G."/>
            <person name="Floudas D."/>
            <person name="Copeland A."/>
            <person name="Barry K.W."/>
            <person name="Cichocki N."/>
            <person name="Veneault-Fourrey C."/>
            <person name="LaButti K."/>
            <person name="Lindquist E.A."/>
            <person name="Lipzen A."/>
            <person name="Lundell T."/>
            <person name="Morin E."/>
            <person name="Murat C."/>
            <person name="Riley R."/>
            <person name="Ohm R."/>
            <person name="Sun H."/>
            <person name="Tunlid A."/>
            <person name="Henrissat B."/>
            <person name="Grigoriev I.V."/>
            <person name="Hibbett D.S."/>
            <person name="Martin F."/>
        </authorList>
    </citation>
    <scope>NUCLEOTIDE SEQUENCE [LARGE SCALE GENOMIC DNA]</scope>
    <source>
        <strain evidence="2">MAFF 305830</strain>
    </source>
</reference>
<accession>A0A0C3BMS0</accession>
<sequence>MPMMVVKCCLPPLVDDRRQGTMSTRTLALLCDKLPTELAMRILKAGAASPDYGHRFGARCMRLALWVQPIIGPILYRVVTIRNIKQGQSLFLAITRNIKGKGYTPRALIKSLVVCDDSREQAKDTAYATVIAEIIILLHNGGYKRLDIPLHLIGYSASSISYTPPLPYSVTFRDVKGSLFSDYSYGSVVKIRLPEFDPQMWEIRALLSVAKKVSHISLTLSSNAWAAMGLVDAVSRLPQIKVVVVVVKMSPDEEEHLPQLLKLKEEPPTWVEGIIVSKVFVWQWNSEVQKLLDDEDDNVVWNAAKNGRAPP</sequence>
<dbReference type="HOGENOM" id="CLU_897457_0_0_1"/>
<proteinExistence type="predicted"/>
<dbReference type="OrthoDB" id="10555268at2759"/>
<gene>
    <name evidence="1" type="ORF">M408DRAFT_6198</name>
</gene>
<dbReference type="AlphaFoldDB" id="A0A0C3BMS0"/>
<organism evidence="1 2">
    <name type="scientific">Serendipita vermifera MAFF 305830</name>
    <dbReference type="NCBI Taxonomy" id="933852"/>
    <lineage>
        <taxon>Eukaryota</taxon>
        <taxon>Fungi</taxon>
        <taxon>Dikarya</taxon>
        <taxon>Basidiomycota</taxon>
        <taxon>Agaricomycotina</taxon>
        <taxon>Agaricomycetes</taxon>
        <taxon>Sebacinales</taxon>
        <taxon>Serendipitaceae</taxon>
        <taxon>Serendipita</taxon>
    </lineage>
</organism>
<evidence type="ECO:0000313" key="1">
    <source>
        <dbReference type="EMBL" id="KIM32726.1"/>
    </source>
</evidence>
<dbReference type="EMBL" id="KN824279">
    <property type="protein sequence ID" value="KIM32726.1"/>
    <property type="molecule type" value="Genomic_DNA"/>
</dbReference>